<proteinExistence type="predicted"/>
<dbReference type="EMBL" id="BARS01002194">
    <property type="protein sequence ID" value="GAF82607.1"/>
    <property type="molecule type" value="Genomic_DNA"/>
</dbReference>
<protein>
    <submittedName>
        <fullName evidence="2">Uncharacterized protein</fullName>
    </submittedName>
</protein>
<evidence type="ECO:0000313" key="2">
    <source>
        <dbReference type="EMBL" id="GAF82607.1"/>
    </source>
</evidence>
<feature type="region of interest" description="Disordered" evidence="1">
    <location>
        <begin position="23"/>
        <end position="47"/>
    </location>
</feature>
<dbReference type="AlphaFoldDB" id="X0T365"/>
<accession>X0T365</accession>
<organism evidence="2">
    <name type="scientific">marine sediment metagenome</name>
    <dbReference type="NCBI Taxonomy" id="412755"/>
    <lineage>
        <taxon>unclassified sequences</taxon>
        <taxon>metagenomes</taxon>
        <taxon>ecological metagenomes</taxon>
    </lineage>
</organism>
<comment type="caution">
    <text evidence="2">The sequence shown here is derived from an EMBL/GenBank/DDBJ whole genome shotgun (WGS) entry which is preliminary data.</text>
</comment>
<evidence type="ECO:0000256" key="1">
    <source>
        <dbReference type="SAM" id="MobiDB-lite"/>
    </source>
</evidence>
<name>X0T365_9ZZZZ</name>
<sequence length="47" mass="5200">EFALWQNMSTGFEVPGGDPWEKYFTGSATTGPKGYSDYRIPAPEVVD</sequence>
<gene>
    <name evidence="2" type="ORF">S01H1_04122</name>
</gene>
<reference evidence="2" key="1">
    <citation type="journal article" date="2014" name="Front. Microbiol.">
        <title>High frequency of phylogenetically diverse reductive dehalogenase-homologous genes in deep subseafloor sedimentary metagenomes.</title>
        <authorList>
            <person name="Kawai M."/>
            <person name="Futagami T."/>
            <person name="Toyoda A."/>
            <person name="Takaki Y."/>
            <person name="Nishi S."/>
            <person name="Hori S."/>
            <person name="Arai W."/>
            <person name="Tsubouchi T."/>
            <person name="Morono Y."/>
            <person name="Uchiyama I."/>
            <person name="Ito T."/>
            <person name="Fujiyama A."/>
            <person name="Inagaki F."/>
            <person name="Takami H."/>
        </authorList>
    </citation>
    <scope>NUCLEOTIDE SEQUENCE</scope>
    <source>
        <strain evidence="2">Expedition CK06-06</strain>
    </source>
</reference>
<feature type="non-terminal residue" evidence="2">
    <location>
        <position position="1"/>
    </location>
</feature>